<comment type="similarity">
    <text evidence="4">Belongs to the acyltransferase PapA5 family.</text>
</comment>
<evidence type="ECO:0000256" key="8">
    <source>
        <dbReference type="ARBA" id="ARBA00023315"/>
    </source>
</evidence>
<dbReference type="GO" id="GO:0016746">
    <property type="term" value="F:acyltransferase activity"/>
    <property type="evidence" value="ECO:0007669"/>
    <property type="project" value="UniProtKB-KW"/>
</dbReference>
<evidence type="ECO:0000256" key="10">
    <source>
        <dbReference type="ARBA" id="ARBA00032317"/>
    </source>
</evidence>
<name>A0A6N7Z280_9PSEU</name>
<feature type="domain" description="Phthiocerol/phthiodiolone dimycocerosyl transferase C-terminal" evidence="13">
    <location>
        <begin position="184"/>
        <end position="366"/>
    </location>
</feature>
<organism evidence="14 15">
    <name type="scientific">Amycolatopsis pithecellobii</name>
    <dbReference type="NCBI Taxonomy" id="664692"/>
    <lineage>
        <taxon>Bacteria</taxon>
        <taxon>Bacillati</taxon>
        <taxon>Actinomycetota</taxon>
        <taxon>Actinomycetes</taxon>
        <taxon>Pseudonocardiales</taxon>
        <taxon>Pseudonocardiaceae</taxon>
        <taxon>Amycolatopsis</taxon>
    </lineage>
</organism>
<protein>
    <recommendedName>
        <fullName evidence="6">Phthiocerol/phthiodiolone dimycocerosyl transferase</fullName>
        <ecNumber evidence="5">2.3.1.282</ecNumber>
    </recommendedName>
    <alternativeName>
        <fullName evidence="11">Acyltransferase PapA5</fullName>
    </alternativeName>
    <alternativeName>
        <fullName evidence="9">Phthiocerol/phthiodiolone O-acyltransferase</fullName>
    </alternativeName>
    <alternativeName>
        <fullName evidence="10">Polyketide synthase-associated protein A5</fullName>
    </alternativeName>
</protein>
<evidence type="ECO:0000256" key="11">
    <source>
        <dbReference type="ARBA" id="ARBA00033407"/>
    </source>
</evidence>
<evidence type="ECO:0000313" key="14">
    <source>
        <dbReference type="EMBL" id="MTD52726.1"/>
    </source>
</evidence>
<evidence type="ECO:0000256" key="9">
    <source>
        <dbReference type="ARBA" id="ARBA00030465"/>
    </source>
</evidence>
<evidence type="ECO:0000256" key="3">
    <source>
        <dbReference type="ARBA" id="ARBA00001907"/>
    </source>
</evidence>
<dbReference type="Gene3D" id="3.30.559.30">
    <property type="entry name" value="Nonribosomal peptide synthetase, condensation domain"/>
    <property type="match status" value="1"/>
</dbReference>
<dbReference type="AlphaFoldDB" id="A0A6N7Z280"/>
<dbReference type="InterPro" id="IPR052058">
    <property type="entry name" value="Alcohol_O-acetyltransferase"/>
</dbReference>
<dbReference type="Pfam" id="PF16911">
    <property type="entry name" value="PapA_C"/>
    <property type="match status" value="1"/>
</dbReference>
<dbReference type="PANTHER" id="PTHR28037">
    <property type="entry name" value="ALCOHOL O-ACETYLTRANSFERASE 1-RELATED"/>
    <property type="match status" value="1"/>
</dbReference>
<comment type="catalytic activity">
    <reaction evidence="1">
        <text>2 a mycocerosyl-[mycocerosic acid synthase] + a phthiocerol = a dimycocerosyl phthiocerol + 2 holo-[mycocerosic acid synthase].</text>
        <dbReference type="EC" id="2.3.1.282"/>
    </reaction>
</comment>
<evidence type="ECO:0000256" key="6">
    <source>
        <dbReference type="ARBA" id="ARBA00013449"/>
    </source>
</evidence>
<keyword evidence="8" id="KW-0012">Acyltransferase</keyword>
<dbReference type="Gene3D" id="3.30.559.10">
    <property type="entry name" value="Chloramphenicol acetyltransferase-like domain"/>
    <property type="match status" value="1"/>
</dbReference>
<dbReference type="PANTHER" id="PTHR28037:SF1">
    <property type="entry name" value="ALCOHOL O-ACETYLTRANSFERASE 1-RELATED"/>
    <property type="match status" value="1"/>
</dbReference>
<dbReference type="InterPro" id="IPR023213">
    <property type="entry name" value="CAT-like_dom_sf"/>
</dbReference>
<comment type="catalytic activity">
    <reaction evidence="3">
        <text>2 a mycocerosyl-[mycocerosic acid synthase] + a phthiodiolone = a dimycocerosyl phthiodiolone + 2 holo-[mycocerosic acid synthase].</text>
        <dbReference type="EC" id="2.3.1.282"/>
    </reaction>
</comment>
<evidence type="ECO:0000256" key="12">
    <source>
        <dbReference type="SAM" id="MobiDB-lite"/>
    </source>
</evidence>
<comment type="caution">
    <text evidence="14">The sequence shown here is derived from an EMBL/GenBank/DDBJ whole genome shotgun (WGS) entry which is preliminary data.</text>
</comment>
<comment type="catalytic activity">
    <reaction evidence="2">
        <text>2 a mycocerosyl-[mycocerosic acid synthase] + a phenolphthiocerol = a dimycocerosyl phenolphthiocerol + 2 holo-[mycocerosic acid synthase].</text>
        <dbReference type="EC" id="2.3.1.282"/>
    </reaction>
</comment>
<dbReference type="InterPro" id="IPR031641">
    <property type="entry name" value="PapA_C"/>
</dbReference>
<evidence type="ECO:0000256" key="2">
    <source>
        <dbReference type="ARBA" id="ARBA00000625"/>
    </source>
</evidence>
<proteinExistence type="inferred from homology"/>
<dbReference type="SUPFAM" id="SSF52777">
    <property type="entry name" value="CoA-dependent acyltransferases"/>
    <property type="match status" value="2"/>
</dbReference>
<dbReference type="OrthoDB" id="3318646at2"/>
<keyword evidence="15" id="KW-1185">Reference proteome</keyword>
<dbReference type="Proteomes" id="UP000440096">
    <property type="component" value="Unassembled WGS sequence"/>
</dbReference>
<evidence type="ECO:0000313" key="15">
    <source>
        <dbReference type="Proteomes" id="UP000440096"/>
    </source>
</evidence>
<accession>A0A6N7Z280</accession>
<gene>
    <name evidence="14" type="ORF">GKO32_01845</name>
</gene>
<dbReference type="EC" id="2.3.1.282" evidence="5"/>
<keyword evidence="7" id="KW-0808">Transferase</keyword>
<sequence>MTECRYLDDIESHMLGAAPGHLVEYIGKVDDDALGRALELLSRQYSILRSTVRHDGHGYLLQVQPGARLPLVSVAGGEDEASAVIARPWEPESGLARVVHCRHDHGGFLGLQIDHAVVDGTSLRAIFDDLLAIYSAVAAGGDPDVDKPVLLPASPRSVFAVGQGSPDPTGDERPPRTTGRMVPPVLRRIEFDEQATADLVAASRRHGTSVHALLCGAVLLAQRAQAPATAGPARMACLSPVGLRNRVIPPVGATATTNFLGLHRYELELEQDDDAVAVGVAVKSDLDEALAAGEIPPIDLPRNRRTAFRSSLLPQLAMAQISNNGVLKRKTRHGELTLTRVLTVPHVVRATYPVYSAYTFDRRLTLACVFPSDLFSQSEAATVATSVRTVLTGMTRRVAELVE</sequence>
<evidence type="ECO:0000256" key="4">
    <source>
        <dbReference type="ARBA" id="ARBA00006558"/>
    </source>
</evidence>
<reference evidence="14 15" key="1">
    <citation type="submission" date="2019-11" db="EMBL/GenBank/DDBJ databases">
        <title>Draft genome of Amycolatopsis RM579.</title>
        <authorList>
            <person name="Duangmal K."/>
            <person name="Mingma R."/>
        </authorList>
    </citation>
    <scope>NUCLEOTIDE SEQUENCE [LARGE SCALE GENOMIC DNA]</scope>
    <source>
        <strain evidence="14 15">RM579</strain>
    </source>
</reference>
<dbReference type="RefSeq" id="WP_154754977.1">
    <property type="nucleotide sequence ID" value="NZ_WMBA01000002.1"/>
</dbReference>
<feature type="region of interest" description="Disordered" evidence="12">
    <location>
        <begin position="158"/>
        <end position="178"/>
    </location>
</feature>
<evidence type="ECO:0000256" key="5">
    <source>
        <dbReference type="ARBA" id="ARBA00012866"/>
    </source>
</evidence>
<evidence type="ECO:0000256" key="7">
    <source>
        <dbReference type="ARBA" id="ARBA00022679"/>
    </source>
</evidence>
<evidence type="ECO:0000256" key="1">
    <source>
        <dbReference type="ARBA" id="ARBA00000026"/>
    </source>
</evidence>
<dbReference type="EMBL" id="WMBA01000002">
    <property type="protein sequence ID" value="MTD52726.1"/>
    <property type="molecule type" value="Genomic_DNA"/>
</dbReference>
<evidence type="ECO:0000259" key="13">
    <source>
        <dbReference type="Pfam" id="PF16911"/>
    </source>
</evidence>